<evidence type="ECO:0000259" key="2">
    <source>
        <dbReference type="Pfam" id="PF19291"/>
    </source>
</evidence>
<dbReference type="Proteomes" id="UP001497493">
    <property type="component" value="Chromosome"/>
</dbReference>
<feature type="domain" description="Trehalase-like N-terminal" evidence="2">
    <location>
        <begin position="14"/>
        <end position="140"/>
    </location>
</feature>
<dbReference type="PANTHER" id="PTHR31616">
    <property type="entry name" value="TREHALASE"/>
    <property type="match status" value="1"/>
</dbReference>
<evidence type="ECO:0000313" key="4">
    <source>
        <dbReference type="Proteomes" id="UP001497493"/>
    </source>
</evidence>
<dbReference type="Gene3D" id="1.50.10.10">
    <property type="match status" value="1"/>
</dbReference>
<evidence type="ECO:0000259" key="1">
    <source>
        <dbReference type="Pfam" id="PF00723"/>
    </source>
</evidence>
<sequence length="621" mass="69470">MTGPSLRYPPLADYGYIADCHASALVSKEGSIDWCCLPRIDSKSCFGRLLDWEAGGYCQIAPLQDHASARRYLPDTLVLETSFRTDTGEARLLDCFTMRQGGARHPHRQLLRVLEGIRGTMEFRLDIVPRFDYGAVQPWIRRFRRGASEFFVALGGSNGLLISSSVPLVMERRHDLVGRCRLEAGQRLYLSLLWRAPEELDEGRVDPPDGATLARRLDATIAWWRAWSARGRTDIPYGALARRSALVLKGLSHAPTGAIAAAPTTSLPEAPGGPRNWDYRYSWVRDSCFAVNALAGLGYVAEADGFRRFIERSAAGSAEDLQILFGVGGERRLHEYALLELEGYRRARPVRIGNAAELQVQLDVYGELLELAWRWHQRGQSPDADYREFLVGLVNAAARSWTLPDRGIWEMRGAPRHFVQSKAMCWAALDRGIKLLKELGPEGPIAAWQGVRREIRDSIERHGYDPQRGVFIQAYGVPDLDAALLLLPTVGFVAFDDERMVRTTDAIQEALDDDGLIRRYPPGNDGLEGREGAFLACSFWLAECLARQNRLPEAHRVLRRALATGNELGLFAEEYDTRTGEMLGNFPQGFTHLSLISAVVALSDMQGHPPAVRQNTEQRRY</sequence>
<keyword evidence="3" id="KW-0326">Glycosidase</keyword>
<dbReference type="RefSeq" id="WP_348758353.1">
    <property type="nucleotide sequence ID" value="NZ_OZ026884.1"/>
</dbReference>
<dbReference type="Pfam" id="PF00723">
    <property type="entry name" value="Glyco_hydro_15"/>
    <property type="match status" value="1"/>
</dbReference>
<name>A0ABM9NMK0_9GAMM</name>
<dbReference type="EC" id="3.2.1.28" evidence="3"/>
<dbReference type="InterPro" id="IPR012341">
    <property type="entry name" value="6hp_glycosidase-like_sf"/>
</dbReference>
<proteinExistence type="predicted"/>
<dbReference type="InterPro" id="IPR045582">
    <property type="entry name" value="Trehalase-like_N"/>
</dbReference>
<dbReference type="PANTHER" id="PTHR31616:SF10">
    <property type="entry name" value="TREHALASE"/>
    <property type="match status" value="1"/>
</dbReference>
<evidence type="ECO:0000313" key="3">
    <source>
        <dbReference type="EMBL" id="CAL1241880.1"/>
    </source>
</evidence>
<dbReference type="Pfam" id="PF19291">
    <property type="entry name" value="TREH_N"/>
    <property type="match status" value="1"/>
</dbReference>
<dbReference type="InterPro" id="IPR008928">
    <property type="entry name" value="6-hairpin_glycosidase_sf"/>
</dbReference>
<gene>
    <name evidence="3" type="ORF">MECH1_V1_3104</name>
</gene>
<dbReference type="SUPFAM" id="SSF48208">
    <property type="entry name" value="Six-hairpin glycosidases"/>
    <property type="match status" value="1"/>
</dbReference>
<dbReference type="GO" id="GO:0004555">
    <property type="term" value="F:alpha,alpha-trehalase activity"/>
    <property type="evidence" value="ECO:0007669"/>
    <property type="project" value="UniProtKB-EC"/>
</dbReference>
<feature type="domain" description="GH15-like" evidence="1">
    <location>
        <begin position="243"/>
        <end position="599"/>
    </location>
</feature>
<organism evidence="3 4">
    <name type="scientific">Candidatus Methylocalor cossyra</name>
    <dbReference type="NCBI Taxonomy" id="3108543"/>
    <lineage>
        <taxon>Bacteria</taxon>
        <taxon>Pseudomonadati</taxon>
        <taxon>Pseudomonadota</taxon>
        <taxon>Gammaproteobacteria</taxon>
        <taxon>Methylococcales</taxon>
        <taxon>Methylococcaceae</taxon>
        <taxon>Candidatus Methylocalor</taxon>
    </lineage>
</organism>
<keyword evidence="4" id="KW-1185">Reference proteome</keyword>
<protein>
    <submittedName>
        <fullName evidence="3">Trehalase</fullName>
        <ecNumber evidence="3">3.2.1.28</ecNumber>
    </submittedName>
</protein>
<reference evidence="3 4" key="1">
    <citation type="submission" date="2024-04" db="EMBL/GenBank/DDBJ databases">
        <authorList>
            <person name="Cremers G."/>
        </authorList>
    </citation>
    <scope>NUCLEOTIDE SEQUENCE [LARGE SCALE GENOMIC DNA]</scope>
    <source>
        <strain evidence="3">MeCH1-AG</strain>
    </source>
</reference>
<keyword evidence="3" id="KW-0378">Hydrolase</keyword>
<accession>A0ABM9NMK0</accession>
<dbReference type="EMBL" id="OZ026884">
    <property type="protein sequence ID" value="CAL1241880.1"/>
    <property type="molecule type" value="Genomic_DNA"/>
</dbReference>
<dbReference type="InterPro" id="IPR011613">
    <property type="entry name" value="GH15-like"/>
</dbReference>